<proteinExistence type="predicted"/>
<organism evidence="1 2">
    <name type="scientific">Paramecium sonneborni</name>
    <dbReference type="NCBI Taxonomy" id="65129"/>
    <lineage>
        <taxon>Eukaryota</taxon>
        <taxon>Sar</taxon>
        <taxon>Alveolata</taxon>
        <taxon>Ciliophora</taxon>
        <taxon>Intramacronucleata</taxon>
        <taxon>Oligohymenophorea</taxon>
        <taxon>Peniculida</taxon>
        <taxon>Parameciidae</taxon>
        <taxon>Paramecium</taxon>
    </lineage>
</organism>
<comment type="caution">
    <text evidence="1">The sequence shown here is derived from an EMBL/GenBank/DDBJ whole genome shotgun (WGS) entry which is preliminary data.</text>
</comment>
<reference evidence="1" key="1">
    <citation type="submission" date="2021-01" db="EMBL/GenBank/DDBJ databases">
        <authorList>
            <consortium name="Genoscope - CEA"/>
            <person name="William W."/>
        </authorList>
    </citation>
    <scope>NUCLEOTIDE SEQUENCE</scope>
</reference>
<dbReference type="EMBL" id="CAJJDN010000063">
    <property type="protein sequence ID" value="CAD8094798.1"/>
    <property type="molecule type" value="Genomic_DNA"/>
</dbReference>
<evidence type="ECO:0000313" key="2">
    <source>
        <dbReference type="Proteomes" id="UP000692954"/>
    </source>
</evidence>
<protein>
    <submittedName>
        <fullName evidence="1">Uncharacterized protein</fullName>
    </submittedName>
</protein>
<sequence length="282" mass="33850">MEQVGRYKQKSIIQLLIDDIDYAIKRCIFIPSFWLNMNSLLLPLGLVHINKEKHSLNIIKQKAIYLFEIRHLVQSLVKVKLQFKYFSPYLILLGRIIKNLLSQSKIFRNSCCLKQQSLYRDKKLDKLFRSILRINNKLQLKMFSYYPFDEIGQGLNLGQQKYQKKIKRNSNNIGKNYINKSILQSVIQSICYRNSLNCKVNFPFEYIKHIIDLKLMGCRKCKEQTYDSGSPFYDITLYYFFQFERYIIKSILYRYLRSIHLSEIIDAIRNLQKFQDKFIKIQ</sequence>
<keyword evidence="2" id="KW-1185">Reference proteome</keyword>
<accession>A0A8S1NQL8</accession>
<gene>
    <name evidence="1" type="ORF">PSON_ATCC_30995.1.T0630072</name>
</gene>
<evidence type="ECO:0000313" key="1">
    <source>
        <dbReference type="EMBL" id="CAD8094798.1"/>
    </source>
</evidence>
<name>A0A8S1NQL8_9CILI</name>
<dbReference type="Proteomes" id="UP000692954">
    <property type="component" value="Unassembled WGS sequence"/>
</dbReference>
<dbReference type="AlphaFoldDB" id="A0A8S1NQL8"/>